<dbReference type="Proteomes" id="UP000007015">
    <property type="component" value="Chromosome 2"/>
</dbReference>
<evidence type="ECO:0000256" key="1">
    <source>
        <dbReference type="SAM" id="MobiDB-lite"/>
    </source>
</evidence>
<gene>
    <name evidence="2" type="ORF">OsI_06518</name>
</gene>
<sequence length="134" mass="14746">MDAASRWEASSSGWYAEKHMGGDTGENGIDKTLIGDVMLQHRQEAANETPQVIFYPWPRPRKLSGPRPDHPTGEKAEPTLIHRGGYLSGHRFLRGNCHPYSCLPSSIVASSASPPISIAATVQPKLEHCPRRHP</sequence>
<dbReference type="AlphaFoldDB" id="B8AEW7"/>
<accession>B8AEW7</accession>
<evidence type="ECO:0000313" key="3">
    <source>
        <dbReference type="Proteomes" id="UP000007015"/>
    </source>
</evidence>
<protein>
    <submittedName>
        <fullName evidence="2">Uncharacterized protein</fullName>
    </submittedName>
</protein>
<dbReference type="EMBL" id="CM000127">
    <property type="protein sequence ID" value="EEC72811.1"/>
    <property type="molecule type" value="Genomic_DNA"/>
</dbReference>
<name>B8AEW7_ORYSI</name>
<organism evidence="2 3">
    <name type="scientific">Oryza sativa subsp. indica</name>
    <name type="common">Rice</name>
    <dbReference type="NCBI Taxonomy" id="39946"/>
    <lineage>
        <taxon>Eukaryota</taxon>
        <taxon>Viridiplantae</taxon>
        <taxon>Streptophyta</taxon>
        <taxon>Embryophyta</taxon>
        <taxon>Tracheophyta</taxon>
        <taxon>Spermatophyta</taxon>
        <taxon>Magnoliopsida</taxon>
        <taxon>Liliopsida</taxon>
        <taxon>Poales</taxon>
        <taxon>Poaceae</taxon>
        <taxon>BOP clade</taxon>
        <taxon>Oryzoideae</taxon>
        <taxon>Oryzeae</taxon>
        <taxon>Oryzinae</taxon>
        <taxon>Oryza</taxon>
        <taxon>Oryza sativa</taxon>
    </lineage>
</organism>
<keyword evidence="3" id="KW-1185">Reference proteome</keyword>
<dbReference type="HOGENOM" id="CLU_1899644_0_0_1"/>
<feature type="region of interest" description="Disordered" evidence="1">
    <location>
        <begin position="50"/>
        <end position="81"/>
    </location>
</feature>
<proteinExistence type="predicted"/>
<reference evidence="2 3" key="1">
    <citation type="journal article" date="2005" name="PLoS Biol.">
        <title>The genomes of Oryza sativa: a history of duplications.</title>
        <authorList>
            <person name="Yu J."/>
            <person name="Wang J."/>
            <person name="Lin W."/>
            <person name="Li S."/>
            <person name="Li H."/>
            <person name="Zhou J."/>
            <person name="Ni P."/>
            <person name="Dong W."/>
            <person name="Hu S."/>
            <person name="Zeng C."/>
            <person name="Zhang J."/>
            <person name="Zhang Y."/>
            <person name="Li R."/>
            <person name="Xu Z."/>
            <person name="Li S."/>
            <person name="Li X."/>
            <person name="Zheng H."/>
            <person name="Cong L."/>
            <person name="Lin L."/>
            <person name="Yin J."/>
            <person name="Geng J."/>
            <person name="Li G."/>
            <person name="Shi J."/>
            <person name="Liu J."/>
            <person name="Lv H."/>
            <person name="Li J."/>
            <person name="Wang J."/>
            <person name="Deng Y."/>
            <person name="Ran L."/>
            <person name="Shi X."/>
            <person name="Wang X."/>
            <person name="Wu Q."/>
            <person name="Li C."/>
            <person name="Ren X."/>
            <person name="Wang J."/>
            <person name="Wang X."/>
            <person name="Li D."/>
            <person name="Liu D."/>
            <person name="Zhang X."/>
            <person name="Ji Z."/>
            <person name="Zhao W."/>
            <person name="Sun Y."/>
            <person name="Zhang Z."/>
            <person name="Bao J."/>
            <person name="Han Y."/>
            <person name="Dong L."/>
            <person name="Ji J."/>
            <person name="Chen P."/>
            <person name="Wu S."/>
            <person name="Liu J."/>
            <person name="Xiao Y."/>
            <person name="Bu D."/>
            <person name="Tan J."/>
            <person name="Yang L."/>
            <person name="Ye C."/>
            <person name="Zhang J."/>
            <person name="Xu J."/>
            <person name="Zhou Y."/>
            <person name="Yu Y."/>
            <person name="Zhang B."/>
            <person name="Zhuang S."/>
            <person name="Wei H."/>
            <person name="Liu B."/>
            <person name="Lei M."/>
            <person name="Yu H."/>
            <person name="Li Y."/>
            <person name="Xu H."/>
            <person name="Wei S."/>
            <person name="He X."/>
            <person name="Fang L."/>
            <person name="Zhang Z."/>
            <person name="Zhang Y."/>
            <person name="Huang X."/>
            <person name="Su Z."/>
            <person name="Tong W."/>
            <person name="Li J."/>
            <person name="Tong Z."/>
            <person name="Li S."/>
            <person name="Ye J."/>
            <person name="Wang L."/>
            <person name="Fang L."/>
            <person name="Lei T."/>
            <person name="Chen C."/>
            <person name="Chen H."/>
            <person name="Xu Z."/>
            <person name="Li H."/>
            <person name="Huang H."/>
            <person name="Zhang F."/>
            <person name="Xu H."/>
            <person name="Li N."/>
            <person name="Zhao C."/>
            <person name="Li S."/>
            <person name="Dong L."/>
            <person name="Huang Y."/>
            <person name="Li L."/>
            <person name="Xi Y."/>
            <person name="Qi Q."/>
            <person name="Li W."/>
            <person name="Zhang B."/>
            <person name="Hu W."/>
            <person name="Zhang Y."/>
            <person name="Tian X."/>
            <person name="Jiao Y."/>
            <person name="Liang X."/>
            <person name="Jin J."/>
            <person name="Gao L."/>
            <person name="Zheng W."/>
            <person name="Hao B."/>
            <person name="Liu S."/>
            <person name="Wang W."/>
            <person name="Yuan L."/>
            <person name="Cao M."/>
            <person name="McDermott J."/>
            <person name="Samudrala R."/>
            <person name="Wang J."/>
            <person name="Wong G.K."/>
            <person name="Yang H."/>
        </authorList>
    </citation>
    <scope>NUCLEOTIDE SEQUENCE [LARGE SCALE GENOMIC DNA]</scope>
    <source>
        <strain evidence="3">cv. 93-11</strain>
    </source>
</reference>
<evidence type="ECO:0000313" key="2">
    <source>
        <dbReference type="EMBL" id="EEC72811.1"/>
    </source>
</evidence>
<dbReference type="Gramene" id="BGIOSGA006808-TA">
    <property type="protein sequence ID" value="BGIOSGA006808-PA"/>
    <property type="gene ID" value="BGIOSGA006808"/>
</dbReference>
<feature type="compositionally biased region" description="Basic and acidic residues" evidence="1">
    <location>
        <begin position="67"/>
        <end position="77"/>
    </location>
</feature>